<feature type="region of interest" description="Disordered" evidence="1">
    <location>
        <begin position="168"/>
        <end position="203"/>
    </location>
</feature>
<evidence type="ECO:0000256" key="2">
    <source>
        <dbReference type="SAM" id="SignalP"/>
    </source>
</evidence>
<dbReference type="SUPFAM" id="SSF48619">
    <property type="entry name" value="Phospholipase A2, PLA2"/>
    <property type="match status" value="1"/>
</dbReference>
<dbReference type="InterPro" id="IPR036444">
    <property type="entry name" value="PLipase_A2_dom_sf"/>
</dbReference>
<feature type="chain" id="PRO_5046891515" description="Phospholipase" evidence="2">
    <location>
        <begin position="26"/>
        <end position="203"/>
    </location>
</feature>
<reference evidence="4" key="1">
    <citation type="journal article" date="2019" name="Int. J. Syst. Evol. Microbiol.">
        <title>The Global Catalogue of Microorganisms (GCM) 10K type strain sequencing project: providing services to taxonomists for standard genome sequencing and annotation.</title>
        <authorList>
            <consortium name="The Broad Institute Genomics Platform"/>
            <consortium name="The Broad Institute Genome Sequencing Center for Infectious Disease"/>
            <person name="Wu L."/>
            <person name="Ma J."/>
        </authorList>
    </citation>
    <scope>NUCLEOTIDE SEQUENCE [LARGE SCALE GENOMIC DNA]</scope>
    <source>
        <strain evidence="4">JCM 17388</strain>
    </source>
</reference>
<dbReference type="RefSeq" id="WP_344914229.1">
    <property type="nucleotide sequence ID" value="NZ_BAABAQ010000001.1"/>
</dbReference>
<keyword evidence="2" id="KW-0732">Signal</keyword>
<comment type="caution">
    <text evidence="3">The sequence shown here is derived from an EMBL/GenBank/DDBJ whole genome shotgun (WGS) entry which is preliminary data.</text>
</comment>
<keyword evidence="4" id="KW-1185">Reference proteome</keyword>
<name>A0ABP8A9T0_9ACTN</name>
<sequence>MVKRTLATVALSLVALLGLTLPAYAVTLQQKLAALSSFSQPTAASAASWVSAWQNQGSWADYNFDWSTDLCSTSPDQPLGFDFRMPCRRHDFGYRNYKAVSQFPANKPRIDDAFYFDMKQVCAGYSTIPRGTCNGLAWTYYQAVKEFGTLNVTQAQIERIRQAALTAEQTTPTTEQAAPTAEQAVPTTEQAAPTAEQAVPAAE</sequence>
<organism evidence="3 4">
    <name type="scientific">Streptosporangium oxazolinicum</name>
    <dbReference type="NCBI Taxonomy" id="909287"/>
    <lineage>
        <taxon>Bacteria</taxon>
        <taxon>Bacillati</taxon>
        <taxon>Actinomycetota</taxon>
        <taxon>Actinomycetes</taxon>
        <taxon>Streptosporangiales</taxon>
        <taxon>Streptosporangiaceae</taxon>
        <taxon>Streptosporangium</taxon>
    </lineage>
</organism>
<proteinExistence type="predicted"/>
<dbReference type="Pfam" id="PF09056">
    <property type="entry name" value="Phospholip_A2_3"/>
    <property type="match status" value="1"/>
</dbReference>
<protein>
    <recommendedName>
        <fullName evidence="5">Phospholipase</fullName>
    </recommendedName>
</protein>
<evidence type="ECO:0000313" key="4">
    <source>
        <dbReference type="Proteomes" id="UP001501251"/>
    </source>
</evidence>
<evidence type="ECO:0000313" key="3">
    <source>
        <dbReference type="EMBL" id="GAA4180452.1"/>
    </source>
</evidence>
<feature type="signal peptide" evidence="2">
    <location>
        <begin position="1"/>
        <end position="25"/>
    </location>
</feature>
<gene>
    <name evidence="3" type="ORF">GCM10022252_03330</name>
</gene>
<evidence type="ECO:0000256" key="1">
    <source>
        <dbReference type="SAM" id="MobiDB-lite"/>
    </source>
</evidence>
<dbReference type="Gene3D" id="1.20.90.10">
    <property type="entry name" value="Phospholipase A2 domain"/>
    <property type="match status" value="1"/>
</dbReference>
<dbReference type="EMBL" id="BAABAQ010000001">
    <property type="protein sequence ID" value="GAA4180452.1"/>
    <property type="molecule type" value="Genomic_DNA"/>
</dbReference>
<accession>A0ABP8A9T0</accession>
<dbReference type="Proteomes" id="UP001501251">
    <property type="component" value="Unassembled WGS sequence"/>
</dbReference>
<dbReference type="InterPro" id="IPR015141">
    <property type="entry name" value="PLipase_A2_prok/fun"/>
</dbReference>
<evidence type="ECO:0008006" key="5">
    <source>
        <dbReference type="Google" id="ProtNLM"/>
    </source>
</evidence>